<name>A0A7X0MSB0_9HYPH</name>
<dbReference type="PANTHER" id="PTHR42792:SF2">
    <property type="entry name" value="FLAGELLIN"/>
    <property type="match status" value="1"/>
</dbReference>
<gene>
    <name evidence="6" type="ORF">F4695_000577</name>
</gene>
<keyword evidence="3" id="KW-0964">Secreted</keyword>
<comment type="function">
    <text evidence="3">Flagellin is the subunit protein which polymerizes to form the filaments of bacterial flagella.</text>
</comment>
<keyword evidence="6" id="KW-0969">Cilium</keyword>
<comment type="similarity">
    <text evidence="1 3">Belongs to the bacterial flagellin family.</text>
</comment>
<keyword evidence="7" id="KW-1185">Reference proteome</keyword>
<organism evidence="6 7">
    <name type="scientific">Rhizobium soli</name>
    <dbReference type="NCBI Taxonomy" id="424798"/>
    <lineage>
        <taxon>Bacteria</taxon>
        <taxon>Pseudomonadati</taxon>
        <taxon>Pseudomonadota</taxon>
        <taxon>Alphaproteobacteria</taxon>
        <taxon>Hyphomicrobiales</taxon>
        <taxon>Rhizobiaceae</taxon>
        <taxon>Rhizobium/Agrobacterium group</taxon>
        <taxon>Rhizobium</taxon>
    </lineage>
</organism>
<evidence type="ECO:0000313" key="6">
    <source>
        <dbReference type="EMBL" id="MBB6507258.1"/>
    </source>
</evidence>
<evidence type="ECO:0000256" key="3">
    <source>
        <dbReference type="RuleBase" id="RU362073"/>
    </source>
</evidence>
<evidence type="ECO:0000313" key="7">
    <source>
        <dbReference type="Proteomes" id="UP000585437"/>
    </source>
</evidence>
<dbReference type="Gene3D" id="1.20.1330.10">
    <property type="entry name" value="f41 fragment of flagellin, N-terminal domain"/>
    <property type="match status" value="1"/>
</dbReference>
<dbReference type="RefSeq" id="WP_184653738.1">
    <property type="nucleotide sequence ID" value="NZ_JACHBU010000001.1"/>
</dbReference>
<comment type="subcellular location">
    <subcellularLocation>
        <location evidence="3">Secreted</location>
    </subcellularLocation>
    <subcellularLocation>
        <location evidence="3">Bacterial flagellum</location>
    </subcellularLocation>
</comment>
<dbReference type="PANTHER" id="PTHR42792">
    <property type="entry name" value="FLAGELLIN"/>
    <property type="match status" value="1"/>
</dbReference>
<sequence length="562" mass="59121">MTSILSNTSATSALQTLRTVNNQLDTAQQQVSSGLRIQTASDNVAYWSISTTMRSDNKANSAVNDAIGIGSAKIDVAVAAIDTTIDIVSDFRAKLVTATETSIDRSKVQSELDALKEQLVATATSASFSGVNWLNTKSDDNLAVLSSLPDYVVSGFIRSPDGTVQVDKTEIDTADVSVFNVGGGGSLQKDIRSLGGIGGFRNADPAGQNRNGYKQWEMTGPVTLAAGESISFDISIDGTAATNVSIDKATVDAALGTTDGIISDDDDYATVIRKALADAGLSSRVSTYGSSYSSSLLSIVSTEQSGNSGSSIQVTNVIRSPAATAGGFEDTPYQDAPGSYAQTSFAFTGPFQIYRDVDFTFDLNLPNTEEQEFVVTRDIVDAALGTADGMVNSAADLASILNLAKNIDGGTLSTSGVIVSSSGGSVVFTIDSSLYPDKGNRSWFSIDNVEDNVRGPNFDILDVDITDPANDLDNYINGLDMMLERVIKSGATLGAAENRIDIQAQFNATLMDNIEQGVGRLVDADMEEASAILSAKQTQQQLAVQSLQIANSAPETIMQLFN</sequence>
<dbReference type="GO" id="GO:0005576">
    <property type="term" value="C:extracellular region"/>
    <property type="evidence" value="ECO:0007669"/>
    <property type="project" value="UniProtKB-SubCell"/>
</dbReference>
<keyword evidence="6" id="KW-0966">Cell projection</keyword>
<dbReference type="GO" id="GO:0005198">
    <property type="term" value="F:structural molecule activity"/>
    <property type="evidence" value="ECO:0007669"/>
    <property type="project" value="UniProtKB-UniRule"/>
</dbReference>
<dbReference type="Proteomes" id="UP000585437">
    <property type="component" value="Unassembled WGS sequence"/>
</dbReference>
<evidence type="ECO:0000259" key="4">
    <source>
        <dbReference type="Pfam" id="PF00669"/>
    </source>
</evidence>
<feature type="domain" description="Flagellin C-terminal" evidence="5">
    <location>
        <begin position="479"/>
        <end position="561"/>
    </location>
</feature>
<dbReference type="EMBL" id="JACHBU010000001">
    <property type="protein sequence ID" value="MBB6507258.1"/>
    <property type="molecule type" value="Genomic_DNA"/>
</dbReference>
<dbReference type="InterPro" id="IPR046358">
    <property type="entry name" value="Flagellin_C"/>
</dbReference>
<reference evidence="6 7" key="1">
    <citation type="submission" date="2020-08" db="EMBL/GenBank/DDBJ databases">
        <title>The Agave Microbiome: Exploring the role of microbial communities in plant adaptations to desert environments.</title>
        <authorList>
            <person name="Partida-Martinez L.P."/>
        </authorList>
    </citation>
    <scope>NUCLEOTIDE SEQUENCE [LARGE SCALE GENOMIC DNA]</scope>
    <source>
        <strain evidence="6 7">AS3.12</strain>
    </source>
</reference>
<keyword evidence="6" id="KW-0282">Flagellum</keyword>
<feature type="domain" description="Flagellin N-terminal" evidence="4">
    <location>
        <begin position="4"/>
        <end position="136"/>
    </location>
</feature>
<dbReference type="InterPro" id="IPR001029">
    <property type="entry name" value="Flagellin_N"/>
</dbReference>
<keyword evidence="2 3" id="KW-0975">Bacterial flagellum</keyword>
<dbReference type="GO" id="GO:0009288">
    <property type="term" value="C:bacterial-type flagellum"/>
    <property type="evidence" value="ECO:0007669"/>
    <property type="project" value="UniProtKB-SubCell"/>
</dbReference>
<protein>
    <recommendedName>
        <fullName evidence="3">Flagellin</fullName>
    </recommendedName>
</protein>
<comment type="caution">
    <text evidence="6">The sequence shown here is derived from an EMBL/GenBank/DDBJ whole genome shotgun (WGS) entry which is preliminary data.</text>
</comment>
<evidence type="ECO:0000256" key="2">
    <source>
        <dbReference type="ARBA" id="ARBA00023143"/>
    </source>
</evidence>
<accession>A0A7X0MSB0</accession>
<evidence type="ECO:0000256" key="1">
    <source>
        <dbReference type="ARBA" id="ARBA00005709"/>
    </source>
</evidence>
<dbReference type="Pfam" id="PF00700">
    <property type="entry name" value="Flagellin_C"/>
    <property type="match status" value="1"/>
</dbReference>
<dbReference type="InterPro" id="IPR001492">
    <property type="entry name" value="Flagellin"/>
</dbReference>
<dbReference type="Pfam" id="PF00669">
    <property type="entry name" value="Flagellin_N"/>
    <property type="match status" value="1"/>
</dbReference>
<dbReference type="SUPFAM" id="SSF64518">
    <property type="entry name" value="Phase 1 flagellin"/>
    <property type="match status" value="1"/>
</dbReference>
<evidence type="ECO:0000259" key="5">
    <source>
        <dbReference type="Pfam" id="PF00700"/>
    </source>
</evidence>
<dbReference type="AlphaFoldDB" id="A0A7X0MSB0"/>
<proteinExistence type="inferred from homology"/>